<protein>
    <recommendedName>
        <fullName evidence="7">2-oxoglutarate and iron-dependent oxygenase JMJD4</fullName>
    </recommendedName>
    <alternativeName>
        <fullName evidence="8">JmjC domain-containing protein 4</fullName>
    </alternativeName>
    <alternativeName>
        <fullName evidence="10">Jumonji domain-containing protein 4</fullName>
    </alternativeName>
    <alternativeName>
        <fullName evidence="9">Lysyl-hydroxylase JMJD4</fullName>
    </alternativeName>
</protein>
<keyword evidence="4" id="KW-0408">Iron</keyword>
<dbReference type="STRING" id="166423.A0A0M8ZML6"/>
<dbReference type="GO" id="GO:0140096">
    <property type="term" value="F:catalytic activity, acting on a protein"/>
    <property type="evidence" value="ECO:0007669"/>
    <property type="project" value="UniProtKB-ARBA"/>
</dbReference>
<comment type="catalytic activity">
    <reaction evidence="6">
        <text>L-lysyl-[protein] + 2-oxoglutarate + O2 = 4-hydroxy-L-lysyl-[protein] + succinate + CO2</text>
        <dbReference type="Rhea" id="RHEA:57156"/>
        <dbReference type="Rhea" id="RHEA-COMP:9752"/>
        <dbReference type="Rhea" id="RHEA-COMP:15084"/>
        <dbReference type="ChEBI" id="CHEBI:15379"/>
        <dbReference type="ChEBI" id="CHEBI:16526"/>
        <dbReference type="ChEBI" id="CHEBI:16810"/>
        <dbReference type="ChEBI" id="CHEBI:29969"/>
        <dbReference type="ChEBI" id="CHEBI:30031"/>
        <dbReference type="ChEBI" id="CHEBI:141495"/>
    </reaction>
</comment>
<organism evidence="12 13">
    <name type="scientific">Melipona quadrifasciata</name>
    <dbReference type="NCBI Taxonomy" id="166423"/>
    <lineage>
        <taxon>Eukaryota</taxon>
        <taxon>Metazoa</taxon>
        <taxon>Ecdysozoa</taxon>
        <taxon>Arthropoda</taxon>
        <taxon>Hexapoda</taxon>
        <taxon>Insecta</taxon>
        <taxon>Pterygota</taxon>
        <taxon>Neoptera</taxon>
        <taxon>Endopterygota</taxon>
        <taxon>Hymenoptera</taxon>
        <taxon>Apocrita</taxon>
        <taxon>Aculeata</taxon>
        <taxon>Apoidea</taxon>
        <taxon>Anthophila</taxon>
        <taxon>Apidae</taxon>
        <taxon>Melipona</taxon>
    </lineage>
</organism>
<dbReference type="FunFam" id="2.60.120.650:FF:000030">
    <property type="entry name" value="JmjC domain-containing protein 4"/>
    <property type="match status" value="1"/>
</dbReference>
<dbReference type="InterPro" id="IPR041667">
    <property type="entry name" value="Cupin_8"/>
</dbReference>
<evidence type="ECO:0000259" key="11">
    <source>
        <dbReference type="PROSITE" id="PS51184"/>
    </source>
</evidence>
<name>A0A0M8ZML6_9HYME</name>
<keyword evidence="13" id="KW-1185">Reference proteome</keyword>
<dbReference type="PANTHER" id="PTHR12480">
    <property type="entry name" value="ARGININE DEMETHYLASE AND LYSYL-HYDROXYLASE JMJD"/>
    <property type="match status" value="1"/>
</dbReference>
<dbReference type="Proteomes" id="UP000053105">
    <property type="component" value="Unassembled WGS sequence"/>
</dbReference>
<dbReference type="GO" id="GO:0046872">
    <property type="term" value="F:metal ion binding"/>
    <property type="evidence" value="ECO:0007669"/>
    <property type="project" value="UniProtKB-KW"/>
</dbReference>
<dbReference type="GO" id="GO:0005634">
    <property type="term" value="C:nucleus"/>
    <property type="evidence" value="ECO:0007669"/>
    <property type="project" value="TreeGrafter"/>
</dbReference>
<dbReference type="GO" id="GO:0005737">
    <property type="term" value="C:cytoplasm"/>
    <property type="evidence" value="ECO:0007669"/>
    <property type="project" value="TreeGrafter"/>
</dbReference>
<evidence type="ECO:0000256" key="2">
    <source>
        <dbReference type="ARBA" id="ARBA00022723"/>
    </source>
</evidence>
<evidence type="ECO:0000256" key="1">
    <source>
        <dbReference type="ARBA" id="ARBA00001954"/>
    </source>
</evidence>
<dbReference type="PROSITE" id="PS51184">
    <property type="entry name" value="JMJC"/>
    <property type="match status" value="1"/>
</dbReference>
<evidence type="ECO:0000313" key="13">
    <source>
        <dbReference type="Proteomes" id="UP000053105"/>
    </source>
</evidence>
<dbReference type="PANTHER" id="PTHR12480:SF6">
    <property type="entry name" value="2-OXOGLUTARATE AND IRON-DEPENDENT OXYGENASE JMJD4"/>
    <property type="match status" value="1"/>
</dbReference>
<dbReference type="AlphaFoldDB" id="A0A0M8ZML6"/>
<evidence type="ECO:0000256" key="7">
    <source>
        <dbReference type="ARBA" id="ARBA00067203"/>
    </source>
</evidence>
<keyword evidence="2" id="KW-0479">Metal-binding</keyword>
<dbReference type="EMBL" id="KQ436240">
    <property type="protein sequence ID" value="KOX67380.1"/>
    <property type="molecule type" value="Genomic_DNA"/>
</dbReference>
<dbReference type="OrthoDB" id="203487at2759"/>
<dbReference type="Gene3D" id="2.60.120.650">
    <property type="entry name" value="Cupin"/>
    <property type="match status" value="1"/>
</dbReference>
<evidence type="ECO:0000256" key="8">
    <source>
        <dbReference type="ARBA" id="ARBA00078704"/>
    </source>
</evidence>
<evidence type="ECO:0000256" key="3">
    <source>
        <dbReference type="ARBA" id="ARBA00023002"/>
    </source>
</evidence>
<comment type="cofactor">
    <cofactor evidence="1">
        <name>Fe(2+)</name>
        <dbReference type="ChEBI" id="CHEBI:29033"/>
    </cofactor>
</comment>
<proteinExistence type="inferred from homology"/>
<evidence type="ECO:0000256" key="6">
    <source>
        <dbReference type="ARBA" id="ARBA00047762"/>
    </source>
</evidence>
<evidence type="ECO:0000256" key="4">
    <source>
        <dbReference type="ARBA" id="ARBA00023004"/>
    </source>
</evidence>
<dbReference type="InterPro" id="IPR050910">
    <property type="entry name" value="JMJD6_ArgDemeth/LysHydrox"/>
</dbReference>
<dbReference type="GO" id="GO:0016706">
    <property type="term" value="F:2-oxoglutarate-dependent dioxygenase activity"/>
    <property type="evidence" value="ECO:0007669"/>
    <property type="project" value="UniProtKB-ARBA"/>
</dbReference>
<reference evidence="12 13" key="1">
    <citation type="submission" date="2015-07" db="EMBL/GenBank/DDBJ databases">
        <title>The genome of Melipona quadrifasciata.</title>
        <authorList>
            <person name="Pan H."/>
            <person name="Kapheim K."/>
        </authorList>
    </citation>
    <scope>NUCLEOTIDE SEQUENCE [LARGE SCALE GENOMIC DNA]</scope>
    <source>
        <strain evidence="12">0111107301</strain>
        <tissue evidence="12">Whole body</tissue>
    </source>
</reference>
<accession>A0A0M8ZML6</accession>
<comment type="similarity">
    <text evidence="5">Belongs to the JMJD6 family.</text>
</comment>
<keyword evidence="3" id="KW-0560">Oxidoreductase</keyword>
<dbReference type="SUPFAM" id="SSF51197">
    <property type="entry name" value="Clavaminate synthase-like"/>
    <property type="match status" value="1"/>
</dbReference>
<evidence type="ECO:0000313" key="12">
    <source>
        <dbReference type="EMBL" id="KOX67380.1"/>
    </source>
</evidence>
<dbReference type="GO" id="GO:0045905">
    <property type="term" value="P:positive regulation of translational termination"/>
    <property type="evidence" value="ECO:0007669"/>
    <property type="project" value="TreeGrafter"/>
</dbReference>
<dbReference type="InterPro" id="IPR003347">
    <property type="entry name" value="JmjC_dom"/>
</dbReference>
<feature type="domain" description="JmjC" evidence="11">
    <location>
        <begin position="128"/>
        <end position="295"/>
    </location>
</feature>
<dbReference type="GO" id="GO:0043565">
    <property type="term" value="F:sequence-specific DNA binding"/>
    <property type="evidence" value="ECO:0007669"/>
    <property type="project" value="TreeGrafter"/>
</dbReference>
<gene>
    <name evidence="12" type="ORF">WN51_08287</name>
</gene>
<dbReference type="Pfam" id="PF13621">
    <property type="entry name" value="Cupin_8"/>
    <property type="match status" value="1"/>
</dbReference>
<sequence length="452" mass="53557">MVQELEIQSGRLTVNKKTAVVDWIDYVDPSITYDEFFSKYLAENKPCIFKSSITENWSCKRQWNLDGAPDFDVLDISFGDCVVPIADCKTRYYNSQSKDDMRMKDYLNYWMDYAKNNYPDSMPLLYLKDWHCQKLFPNAPMYTVSEYFASDWLNEYYMAHPDLNDDYRFVYMGPKGTWTPLHADIFGSYSWSANIVGEKRWLLFPPGQEEFLRDIHGQLIYDATSKELENYAVYKAYDKRAIKYIDVIQKEGEIIFVPSGWHHQVWNKKDTVSLNHNWINGCNIMDVWHGLKKELNSVMKEVSDCKEMSNWAEQCQLILKSTYGMDYNLFFDLLKFIAKRRLSMVLEKQNVITFNRYKLGLNHCIFDLHSIKLTLIDFINDMEEKSIYYLICEKQQAHKLLNKILLFNQFLLAWQVPLLGYHVSQSLLINYQQLTLLQRLDSTQRDFVSIIE</sequence>
<dbReference type="SMART" id="SM00558">
    <property type="entry name" value="JmjC"/>
    <property type="match status" value="1"/>
</dbReference>
<evidence type="ECO:0000256" key="10">
    <source>
        <dbReference type="ARBA" id="ARBA00082904"/>
    </source>
</evidence>
<evidence type="ECO:0000256" key="5">
    <source>
        <dbReference type="ARBA" id="ARBA00038068"/>
    </source>
</evidence>
<evidence type="ECO:0000256" key="9">
    <source>
        <dbReference type="ARBA" id="ARBA00080747"/>
    </source>
</evidence>